<dbReference type="RefSeq" id="WP_118152049.1">
    <property type="nucleotide sequence ID" value="NZ_QSAV01000012.1"/>
</dbReference>
<evidence type="ECO:0000256" key="1">
    <source>
        <dbReference type="SAM" id="SignalP"/>
    </source>
</evidence>
<feature type="chain" id="PRO_5041713766" evidence="1">
    <location>
        <begin position="20"/>
        <end position="195"/>
    </location>
</feature>
<protein>
    <submittedName>
        <fullName evidence="3">PorT family protein</fullName>
    </submittedName>
</protein>
<dbReference type="Pfam" id="PF13568">
    <property type="entry name" value="OMP_b-brl_2"/>
    <property type="match status" value="1"/>
</dbReference>
<evidence type="ECO:0000313" key="3">
    <source>
        <dbReference type="EMBL" id="RGW81000.1"/>
    </source>
</evidence>
<name>A0AA92U9L9_9BACT</name>
<proteinExistence type="predicted"/>
<dbReference type="InterPro" id="IPR011250">
    <property type="entry name" value="OMP/PagP_B-barrel"/>
</dbReference>
<dbReference type="InterPro" id="IPR025665">
    <property type="entry name" value="Beta-barrel_OMP_2"/>
</dbReference>
<sequence>MKKLFVMAAMALSSVGAFAQYKAGDVTIQPKVGLNVSSLTEDDAEYKAGFVGGAELEYHVSPMFGISGGLLYSMQGAKAKVKDYDVKMKMDYLNIPILANVYVAPGLALKAGIQPAFNLSNKVSVDGVTVDYDKYAPNGAEVKSFDFSVPVGISYEYMNVCLDARYNIGVTKVSDFDDAGCNSVFQITLGYKFSL</sequence>
<dbReference type="EMBL" id="QSAV01000012">
    <property type="protein sequence ID" value="RGW81000.1"/>
    <property type="molecule type" value="Genomic_DNA"/>
</dbReference>
<keyword evidence="1" id="KW-0732">Signal</keyword>
<feature type="domain" description="Outer membrane protein beta-barrel" evidence="2">
    <location>
        <begin position="18"/>
        <end position="173"/>
    </location>
</feature>
<dbReference type="Proteomes" id="UP000285776">
    <property type="component" value="Unassembled WGS sequence"/>
</dbReference>
<evidence type="ECO:0000259" key="2">
    <source>
        <dbReference type="Pfam" id="PF13568"/>
    </source>
</evidence>
<gene>
    <name evidence="3" type="ORF">DWV53_04915</name>
</gene>
<comment type="caution">
    <text evidence="3">The sequence shown here is derived from an EMBL/GenBank/DDBJ whole genome shotgun (WGS) entry which is preliminary data.</text>
</comment>
<evidence type="ECO:0000313" key="4">
    <source>
        <dbReference type="Proteomes" id="UP000285776"/>
    </source>
</evidence>
<organism evidence="3 4">
    <name type="scientific">Segatella copri</name>
    <dbReference type="NCBI Taxonomy" id="165179"/>
    <lineage>
        <taxon>Bacteria</taxon>
        <taxon>Pseudomonadati</taxon>
        <taxon>Bacteroidota</taxon>
        <taxon>Bacteroidia</taxon>
        <taxon>Bacteroidales</taxon>
        <taxon>Prevotellaceae</taxon>
        <taxon>Segatella</taxon>
    </lineage>
</organism>
<accession>A0AA92U9L9</accession>
<reference evidence="3 4" key="1">
    <citation type="submission" date="2018-08" db="EMBL/GenBank/DDBJ databases">
        <title>A genome reference for cultivated species of the human gut microbiota.</title>
        <authorList>
            <person name="Zou Y."/>
            <person name="Xue W."/>
            <person name="Luo G."/>
        </authorList>
    </citation>
    <scope>NUCLEOTIDE SEQUENCE [LARGE SCALE GENOMIC DNA]</scope>
    <source>
        <strain evidence="3 4">AF10-17</strain>
    </source>
</reference>
<dbReference type="AlphaFoldDB" id="A0AA92U9L9"/>
<dbReference type="SUPFAM" id="SSF56925">
    <property type="entry name" value="OMPA-like"/>
    <property type="match status" value="1"/>
</dbReference>
<feature type="signal peptide" evidence="1">
    <location>
        <begin position="1"/>
        <end position="19"/>
    </location>
</feature>